<comment type="similarity">
    <text evidence="3">Belongs to the krueppel C2H2-type zinc-finger protein family.</text>
</comment>
<evidence type="ECO:0000256" key="1">
    <source>
        <dbReference type="ARBA" id="ARBA00003767"/>
    </source>
</evidence>
<dbReference type="FunFam" id="3.30.160.60:FF:000100">
    <property type="entry name" value="Zinc finger 45-like"/>
    <property type="match status" value="2"/>
</dbReference>
<dbReference type="GO" id="GO:0000981">
    <property type="term" value="F:DNA-binding transcription factor activity, RNA polymerase II-specific"/>
    <property type="evidence" value="ECO:0007669"/>
    <property type="project" value="TreeGrafter"/>
</dbReference>
<reference evidence="14" key="2">
    <citation type="submission" date="2025-08" db="UniProtKB">
        <authorList>
            <consortium name="Ensembl"/>
        </authorList>
    </citation>
    <scope>IDENTIFICATION</scope>
</reference>
<accession>H3CWT6</accession>
<evidence type="ECO:0000313" key="15">
    <source>
        <dbReference type="Proteomes" id="UP000007303"/>
    </source>
</evidence>
<dbReference type="AlphaFoldDB" id="H3CWT6"/>
<evidence type="ECO:0000256" key="7">
    <source>
        <dbReference type="ARBA" id="ARBA00022833"/>
    </source>
</evidence>
<evidence type="ECO:0000256" key="12">
    <source>
        <dbReference type="PROSITE-ProRule" id="PRU00042"/>
    </source>
</evidence>
<evidence type="ECO:0000259" key="13">
    <source>
        <dbReference type="PROSITE" id="PS50157"/>
    </source>
</evidence>
<dbReference type="InterPro" id="IPR013087">
    <property type="entry name" value="Znf_C2H2_type"/>
</dbReference>
<feature type="domain" description="C2H2-type" evidence="13">
    <location>
        <begin position="71"/>
        <end position="98"/>
    </location>
</feature>
<evidence type="ECO:0000256" key="11">
    <source>
        <dbReference type="ARBA" id="ARBA00023242"/>
    </source>
</evidence>
<dbReference type="SUPFAM" id="SSF57667">
    <property type="entry name" value="beta-beta-alpha zinc fingers"/>
    <property type="match status" value="5"/>
</dbReference>
<evidence type="ECO:0000256" key="9">
    <source>
        <dbReference type="ARBA" id="ARBA00023125"/>
    </source>
</evidence>
<name>H3CWT6_TETNG</name>
<feature type="domain" description="C2H2-type" evidence="13">
    <location>
        <begin position="156"/>
        <end position="184"/>
    </location>
</feature>
<evidence type="ECO:0000256" key="10">
    <source>
        <dbReference type="ARBA" id="ARBA00023163"/>
    </source>
</evidence>
<evidence type="ECO:0000256" key="8">
    <source>
        <dbReference type="ARBA" id="ARBA00023015"/>
    </source>
</evidence>
<keyword evidence="10" id="KW-0804">Transcription</keyword>
<dbReference type="InParanoid" id="H3CWT6"/>
<dbReference type="Pfam" id="PF00096">
    <property type="entry name" value="zf-C2H2"/>
    <property type="match status" value="6"/>
</dbReference>
<protein>
    <recommendedName>
        <fullName evidence="13">C2H2-type domain-containing protein</fullName>
    </recommendedName>
</protein>
<proteinExistence type="inferred from homology"/>
<comment type="subcellular location">
    <subcellularLocation>
        <location evidence="2">Nucleus</location>
    </subcellularLocation>
</comment>
<dbReference type="FunFam" id="3.30.160.60:FF:002288">
    <property type="entry name" value="Zinc finger protein 700"/>
    <property type="match status" value="1"/>
</dbReference>
<feature type="domain" description="C2H2-type" evidence="13">
    <location>
        <begin position="43"/>
        <end position="70"/>
    </location>
</feature>
<keyword evidence="4" id="KW-0479">Metal-binding</keyword>
<dbReference type="InterPro" id="IPR036236">
    <property type="entry name" value="Znf_C2H2_sf"/>
</dbReference>
<evidence type="ECO:0000256" key="3">
    <source>
        <dbReference type="ARBA" id="ARBA00006991"/>
    </source>
</evidence>
<dbReference type="FunFam" id="3.30.160.60:FF:001465">
    <property type="entry name" value="Zinc finger protein 560"/>
    <property type="match status" value="2"/>
</dbReference>
<dbReference type="GO" id="GO:0000122">
    <property type="term" value="P:negative regulation of transcription by RNA polymerase II"/>
    <property type="evidence" value="ECO:0007669"/>
    <property type="project" value="UniProtKB-ARBA"/>
</dbReference>
<dbReference type="GO" id="GO:0005634">
    <property type="term" value="C:nucleus"/>
    <property type="evidence" value="ECO:0007669"/>
    <property type="project" value="UniProtKB-SubCell"/>
</dbReference>
<evidence type="ECO:0000256" key="4">
    <source>
        <dbReference type="ARBA" id="ARBA00022723"/>
    </source>
</evidence>
<organism evidence="14 15">
    <name type="scientific">Tetraodon nigroviridis</name>
    <name type="common">Spotted green pufferfish</name>
    <name type="synonym">Chelonodon nigroviridis</name>
    <dbReference type="NCBI Taxonomy" id="99883"/>
    <lineage>
        <taxon>Eukaryota</taxon>
        <taxon>Metazoa</taxon>
        <taxon>Chordata</taxon>
        <taxon>Craniata</taxon>
        <taxon>Vertebrata</taxon>
        <taxon>Euteleostomi</taxon>
        <taxon>Actinopterygii</taxon>
        <taxon>Neopterygii</taxon>
        <taxon>Teleostei</taxon>
        <taxon>Neoteleostei</taxon>
        <taxon>Acanthomorphata</taxon>
        <taxon>Eupercaria</taxon>
        <taxon>Tetraodontiformes</taxon>
        <taxon>Tetradontoidea</taxon>
        <taxon>Tetraodontidae</taxon>
        <taxon>Tetraodon</taxon>
    </lineage>
</organism>
<evidence type="ECO:0000256" key="5">
    <source>
        <dbReference type="ARBA" id="ARBA00022737"/>
    </source>
</evidence>
<evidence type="ECO:0000256" key="6">
    <source>
        <dbReference type="ARBA" id="ARBA00022771"/>
    </source>
</evidence>
<feature type="domain" description="C2H2-type" evidence="13">
    <location>
        <begin position="213"/>
        <end position="240"/>
    </location>
</feature>
<evidence type="ECO:0000313" key="14">
    <source>
        <dbReference type="Ensembl" id="ENSTNIP00000012720.1"/>
    </source>
</evidence>
<comment type="function">
    <text evidence="1">May be involved in transcriptional regulation.</text>
</comment>
<feature type="domain" description="C2H2-type" evidence="13">
    <location>
        <begin position="185"/>
        <end position="212"/>
    </location>
</feature>
<dbReference type="InterPro" id="IPR050717">
    <property type="entry name" value="C2H2-ZF_Transcription_Reg"/>
</dbReference>
<dbReference type="OMA" id="FACHECL"/>
<dbReference type="PROSITE" id="PS00028">
    <property type="entry name" value="ZINC_FINGER_C2H2_1"/>
    <property type="match status" value="7"/>
</dbReference>
<evidence type="ECO:0000256" key="2">
    <source>
        <dbReference type="ARBA" id="ARBA00004123"/>
    </source>
</evidence>
<keyword evidence="6 12" id="KW-0863">Zinc-finger</keyword>
<dbReference type="Ensembl" id="ENSTNIT00000012912.1">
    <property type="protein sequence ID" value="ENSTNIP00000012720.1"/>
    <property type="gene ID" value="ENSTNIG00000009831.1"/>
</dbReference>
<dbReference type="GO" id="GO:0008270">
    <property type="term" value="F:zinc ion binding"/>
    <property type="evidence" value="ECO:0007669"/>
    <property type="project" value="UniProtKB-KW"/>
</dbReference>
<keyword evidence="7" id="KW-0862">Zinc</keyword>
<keyword evidence="11" id="KW-0539">Nucleus</keyword>
<reference evidence="14" key="3">
    <citation type="submission" date="2025-09" db="UniProtKB">
        <authorList>
            <consortium name="Ensembl"/>
        </authorList>
    </citation>
    <scope>IDENTIFICATION</scope>
</reference>
<dbReference type="GeneTree" id="ENSGT01150000286958"/>
<dbReference type="Proteomes" id="UP000007303">
    <property type="component" value="Unassembled WGS sequence"/>
</dbReference>
<dbReference type="FunFam" id="3.30.160.60:FF:000931">
    <property type="entry name" value="zinc finger protein 697"/>
    <property type="match status" value="1"/>
</dbReference>
<dbReference type="GO" id="GO:0000977">
    <property type="term" value="F:RNA polymerase II transcription regulatory region sequence-specific DNA binding"/>
    <property type="evidence" value="ECO:0007669"/>
    <property type="project" value="TreeGrafter"/>
</dbReference>
<keyword evidence="9" id="KW-0238">DNA-binding</keyword>
<dbReference type="PROSITE" id="PS50157">
    <property type="entry name" value="ZINC_FINGER_C2H2_2"/>
    <property type="match status" value="7"/>
</dbReference>
<keyword evidence="8" id="KW-0805">Transcription regulation</keyword>
<sequence>EVYVDLEQPPREEISCRFCGRGFMRDSLLKQHVSESHKGQKAFKCLKCNKEFEDRHRLILHVRIHTGERPFSCDFCGKTFIQNSSRIIHMSVHTGEKPYLCQKCGNRFATRKNLNTQVTLEGNTEEEIKCLECEKEFRKKADLRLHMRVHMDRKPFLCHFCGQIFSRDCDLIRHMDEIHMGERAFKCSSCDKEFARRNHLAIHLRIHTGERPHTCPFCKKSFAQRSNLNVHLRTHTGEKPYFCKTCEKLIAFCWSLRRHMRLSGPTKRKY</sequence>
<feature type="domain" description="C2H2-type" evidence="13">
    <location>
        <begin position="128"/>
        <end position="155"/>
    </location>
</feature>
<dbReference type="Gene3D" id="3.30.160.60">
    <property type="entry name" value="Classic Zinc Finger"/>
    <property type="match status" value="8"/>
</dbReference>
<keyword evidence="15" id="KW-1185">Reference proteome</keyword>
<dbReference type="SMART" id="SM00355">
    <property type="entry name" value="ZnF_C2H2"/>
    <property type="match status" value="7"/>
</dbReference>
<keyword evidence="5" id="KW-0677">Repeat</keyword>
<dbReference type="PANTHER" id="PTHR14196">
    <property type="entry name" value="ODD-SKIPPED - RELATED"/>
    <property type="match status" value="1"/>
</dbReference>
<reference evidence="15" key="1">
    <citation type="journal article" date="2004" name="Nature">
        <title>Genome duplication in the teleost fish Tetraodon nigroviridis reveals the early vertebrate proto-karyotype.</title>
        <authorList>
            <person name="Jaillon O."/>
            <person name="Aury J.-M."/>
            <person name="Brunet F."/>
            <person name="Petit J.-L."/>
            <person name="Stange-Thomann N."/>
            <person name="Mauceli E."/>
            <person name="Bouneau L."/>
            <person name="Fischer C."/>
            <person name="Ozouf-Costaz C."/>
            <person name="Bernot A."/>
            <person name="Nicaud S."/>
            <person name="Jaffe D."/>
            <person name="Fisher S."/>
            <person name="Lutfalla G."/>
            <person name="Dossat C."/>
            <person name="Segurens B."/>
            <person name="Dasilva C."/>
            <person name="Salanoubat M."/>
            <person name="Levy M."/>
            <person name="Boudet N."/>
            <person name="Castellano S."/>
            <person name="Anthouard V."/>
            <person name="Jubin C."/>
            <person name="Castelli V."/>
            <person name="Katinka M."/>
            <person name="Vacherie B."/>
            <person name="Biemont C."/>
            <person name="Skalli Z."/>
            <person name="Cattolico L."/>
            <person name="Poulain J."/>
            <person name="De Berardinis V."/>
            <person name="Cruaud C."/>
            <person name="Duprat S."/>
            <person name="Brottier P."/>
            <person name="Coutanceau J.-P."/>
            <person name="Gouzy J."/>
            <person name="Parra G."/>
            <person name="Lardier G."/>
            <person name="Chapple C."/>
            <person name="McKernan K.J."/>
            <person name="McEwan P."/>
            <person name="Bosak S."/>
            <person name="Kellis M."/>
            <person name="Volff J.-N."/>
            <person name="Guigo R."/>
            <person name="Zody M.C."/>
            <person name="Mesirov J."/>
            <person name="Lindblad-Toh K."/>
            <person name="Birren B."/>
            <person name="Nusbaum C."/>
            <person name="Kahn D."/>
            <person name="Robinson-Rechavi M."/>
            <person name="Laudet V."/>
            <person name="Schachter V."/>
            <person name="Quetier F."/>
            <person name="Saurin W."/>
            <person name="Scarpelli C."/>
            <person name="Wincker P."/>
            <person name="Lander E.S."/>
            <person name="Weissenbach J."/>
            <person name="Roest Crollius H."/>
        </authorList>
    </citation>
    <scope>NUCLEOTIDE SEQUENCE [LARGE SCALE GENOMIC DNA]</scope>
</reference>
<feature type="domain" description="C2H2-type" evidence="13">
    <location>
        <begin position="14"/>
        <end position="42"/>
    </location>
</feature>
<dbReference type="HOGENOM" id="CLU_002678_2_1_1"/>
<dbReference type="PANTHER" id="PTHR14196:SF12">
    <property type="entry name" value="ZINC FINGER PROTEIN 208-LIKE"/>
    <property type="match status" value="1"/>
</dbReference>